<evidence type="ECO:0000313" key="3">
    <source>
        <dbReference type="Proteomes" id="UP000325577"/>
    </source>
</evidence>
<evidence type="ECO:0000256" key="1">
    <source>
        <dbReference type="SAM" id="MobiDB-lite"/>
    </source>
</evidence>
<name>A0A5J4ZRQ6_9ASTE</name>
<protein>
    <submittedName>
        <fullName evidence="2">Uncharacterized protein</fullName>
    </submittedName>
</protein>
<dbReference type="EMBL" id="CM018048">
    <property type="protein sequence ID" value="KAA8521523.1"/>
    <property type="molecule type" value="Genomic_DNA"/>
</dbReference>
<sequence length="125" mass="14282">MAQHPVVAIHFSYLVSVVRIVNANTFRSAAVEDRWSMIRHRTMLVERSVYLKHFIESLMSRADEVTEEVVASTLCSYGLAVFRTHNQRIDHVSLSEDYKADTFDYDDGPDDSMETNHAPDSTTTK</sequence>
<keyword evidence="3" id="KW-1185">Reference proteome</keyword>
<feature type="compositionally biased region" description="Acidic residues" evidence="1">
    <location>
        <begin position="103"/>
        <end position="113"/>
    </location>
</feature>
<reference evidence="2 3" key="1">
    <citation type="submission" date="2019-09" db="EMBL/GenBank/DDBJ databases">
        <title>A chromosome-level genome assembly of the Chinese tupelo Nyssa sinensis.</title>
        <authorList>
            <person name="Yang X."/>
            <person name="Kang M."/>
            <person name="Yang Y."/>
            <person name="Xiong H."/>
            <person name="Wang M."/>
            <person name="Zhang Z."/>
            <person name="Wang Z."/>
            <person name="Wu H."/>
            <person name="Ma T."/>
            <person name="Liu J."/>
            <person name="Xi Z."/>
        </authorList>
    </citation>
    <scope>NUCLEOTIDE SEQUENCE [LARGE SCALE GENOMIC DNA]</scope>
    <source>
        <strain evidence="2">J267</strain>
        <tissue evidence="2">Leaf</tissue>
    </source>
</reference>
<gene>
    <name evidence="2" type="ORF">F0562_012167</name>
</gene>
<feature type="region of interest" description="Disordered" evidence="1">
    <location>
        <begin position="100"/>
        <end position="125"/>
    </location>
</feature>
<dbReference type="Proteomes" id="UP000325577">
    <property type="component" value="Linkage Group LG5"/>
</dbReference>
<dbReference type="AlphaFoldDB" id="A0A5J4ZRQ6"/>
<accession>A0A5J4ZRQ6</accession>
<proteinExistence type="predicted"/>
<organism evidence="2 3">
    <name type="scientific">Nyssa sinensis</name>
    <dbReference type="NCBI Taxonomy" id="561372"/>
    <lineage>
        <taxon>Eukaryota</taxon>
        <taxon>Viridiplantae</taxon>
        <taxon>Streptophyta</taxon>
        <taxon>Embryophyta</taxon>
        <taxon>Tracheophyta</taxon>
        <taxon>Spermatophyta</taxon>
        <taxon>Magnoliopsida</taxon>
        <taxon>eudicotyledons</taxon>
        <taxon>Gunneridae</taxon>
        <taxon>Pentapetalae</taxon>
        <taxon>asterids</taxon>
        <taxon>Cornales</taxon>
        <taxon>Nyssaceae</taxon>
        <taxon>Nyssa</taxon>
    </lineage>
</organism>
<evidence type="ECO:0000313" key="2">
    <source>
        <dbReference type="EMBL" id="KAA8521523.1"/>
    </source>
</evidence>